<comment type="caution">
    <text evidence="2">The sequence shown here is derived from an EMBL/GenBank/DDBJ whole genome shotgun (WGS) entry which is preliminary data.</text>
</comment>
<accession>A0ABU7I8L2</accession>
<feature type="chain" id="PRO_5045097893" description="Metallo-beta-lactamase domain-containing protein" evidence="1">
    <location>
        <begin position="22"/>
        <end position="472"/>
    </location>
</feature>
<sequence>MKLNSFKYALLALVFPFLAHAQQTPQAILQKTKSAMGLDRLKKPVFHCYYNEVSLGREQSDRTYAPFFTTATNAEVWYSAQHNVQRMEQSTIRVGTGPGKNPVVVYNGIGKNYFVRDTVYKPFHFEYDKLNVWMVLLDWLADPDVKQVKNERYRDFDRLVLARKAAVGEERLFIDPKTYFPIKLDYYELHSLWGQQHIEMVYSNWKLTENSFYPNSAFRLEDGEPMYYRTLGKSNLSDSLSLFAKIGSLPASGPKNLNLEWYTSEQPTLIKVSENTYLSKNRMYTETFTRIGDTIYLLDATLNEERAKQDEQLIKKTFPGIHKFVLVVTDLAWPHIGGMRYWVSKGATVISHSASKQFIEKVINRKWVFQPDELQKHPVKLKFVAVDQFRALANNQLQIFPINGIGSEGALACYLPADQLLWASDYIQTVASPSAYAKEVIDAVNREKLKPLKMVAQHVGLTDWQQVLKVNP</sequence>
<dbReference type="SUPFAM" id="SSF56281">
    <property type="entry name" value="Metallo-hydrolase/oxidoreductase"/>
    <property type="match status" value="1"/>
</dbReference>
<evidence type="ECO:0000313" key="3">
    <source>
        <dbReference type="Proteomes" id="UP001336835"/>
    </source>
</evidence>
<dbReference type="InterPro" id="IPR036866">
    <property type="entry name" value="RibonucZ/Hydroxyglut_hydro"/>
</dbReference>
<keyword evidence="3" id="KW-1185">Reference proteome</keyword>
<protein>
    <recommendedName>
        <fullName evidence="4">Metallo-beta-lactamase domain-containing protein</fullName>
    </recommendedName>
</protein>
<feature type="signal peptide" evidence="1">
    <location>
        <begin position="1"/>
        <end position="21"/>
    </location>
</feature>
<evidence type="ECO:0008006" key="4">
    <source>
        <dbReference type="Google" id="ProtNLM"/>
    </source>
</evidence>
<keyword evidence="1" id="KW-0732">Signal</keyword>
<evidence type="ECO:0000313" key="2">
    <source>
        <dbReference type="EMBL" id="MEE1945810.1"/>
    </source>
</evidence>
<name>A0ABU7I8L2_9SPHI</name>
<dbReference type="RefSeq" id="WP_330108130.1">
    <property type="nucleotide sequence ID" value="NZ_JAZDQT010000002.1"/>
</dbReference>
<proteinExistence type="predicted"/>
<evidence type="ECO:0000256" key="1">
    <source>
        <dbReference type="SAM" id="SignalP"/>
    </source>
</evidence>
<dbReference type="EMBL" id="JAZDQT010000002">
    <property type="protein sequence ID" value="MEE1945810.1"/>
    <property type="molecule type" value="Genomic_DNA"/>
</dbReference>
<dbReference type="Gene3D" id="3.60.15.10">
    <property type="entry name" value="Ribonuclease Z/Hydroxyacylglutathione hydrolase-like"/>
    <property type="match status" value="1"/>
</dbReference>
<gene>
    <name evidence="2" type="ORF">VRU48_11880</name>
</gene>
<organism evidence="2 3">
    <name type="scientific">Pedobacter albus</name>
    <dbReference type="NCBI Taxonomy" id="3113905"/>
    <lineage>
        <taxon>Bacteria</taxon>
        <taxon>Pseudomonadati</taxon>
        <taxon>Bacteroidota</taxon>
        <taxon>Sphingobacteriia</taxon>
        <taxon>Sphingobacteriales</taxon>
        <taxon>Sphingobacteriaceae</taxon>
        <taxon>Pedobacter</taxon>
    </lineage>
</organism>
<dbReference type="Proteomes" id="UP001336835">
    <property type="component" value="Unassembled WGS sequence"/>
</dbReference>
<reference evidence="2 3" key="1">
    <citation type="submission" date="2024-01" db="EMBL/GenBank/DDBJ databases">
        <title>Pedobacter sp. nov., isolated from fresh soil.</title>
        <authorList>
            <person name="Le N.T.T."/>
        </authorList>
    </citation>
    <scope>NUCLEOTIDE SEQUENCE [LARGE SCALE GENOMIC DNA]</scope>
    <source>
        <strain evidence="2 3">KR3-3</strain>
    </source>
</reference>